<keyword evidence="1" id="KW-1133">Transmembrane helix</keyword>
<evidence type="ECO:0000313" key="3">
    <source>
        <dbReference type="Proteomes" id="UP000283834"/>
    </source>
</evidence>
<evidence type="ECO:0000256" key="1">
    <source>
        <dbReference type="SAM" id="Phobius"/>
    </source>
</evidence>
<name>A0A2N5NRM5_MEDGN</name>
<keyword evidence="1" id="KW-0812">Transmembrane</keyword>
<dbReference type="Proteomes" id="UP000283834">
    <property type="component" value="Unassembled WGS sequence"/>
</dbReference>
<feature type="transmembrane region" description="Helical" evidence="1">
    <location>
        <begin position="6"/>
        <end position="25"/>
    </location>
</feature>
<gene>
    <name evidence="2" type="ORF">DWX36_01635</name>
</gene>
<sequence>MSNEIQTVITILIVFAMVLLGIRTIKKYGIKSKNSASMFIGFIIGSLVGYYFLNSVICAFVGMVLCTGYTEKVLKN</sequence>
<dbReference type="EMBL" id="QRWQ01000001">
    <property type="protein sequence ID" value="RGT41946.1"/>
    <property type="molecule type" value="Genomic_DNA"/>
</dbReference>
<dbReference type="AlphaFoldDB" id="A0A2N5NRM5"/>
<feature type="transmembrane region" description="Helical" evidence="1">
    <location>
        <begin position="37"/>
        <end position="70"/>
    </location>
</feature>
<proteinExistence type="predicted"/>
<keyword evidence="1" id="KW-0472">Membrane</keyword>
<dbReference type="RefSeq" id="WP_101884956.1">
    <property type="nucleotide sequence ID" value="NZ_JAPRAZ010000023.1"/>
</dbReference>
<accession>A0A2N5NRM5</accession>
<evidence type="ECO:0000313" key="2">
    <source>
        <dbReference type="EMBL" id="RGT41946.1"/>
    </source>
</evidence>
<protein>
    <submittedName>
        <fullName evidence="2">Uncharacterized protein</fullName>
    </submittedName>
</protein>
<reference evidence="2 3" key="1">
    <citation type="submission" date="2018-08" db="EMBL/GenBank/DDBJ databases">
        <title>A genome reference for cultivated species of the human gut microbiota.</title>
        <authorList>
            <person name="Zou Y."/>
            <person name="Xue W."/>
            <person name="Luo G."/>
        </authorList>
    </citation>
    <scope>NUCLEOTIDE SEQUENCE [LARGE SCALE GENOMIC DNA]</scope>
    <source>
        <strain evidence="2 3">AF19-16AC</strain>
    </source>
</reference>
<comment type="caution">
    <text evidence="2">The sequence shown here is derived from an EMBL/GenBank/DDBJ whole genome shotgun (WGS) entry which is preliminary data.</text>
</comment>
<organism evidence="2 3">
    <name type="scientific">Mediterraneibacter gnavus</name>
    <name type="common">Ruminococcus gnavus</name>
    <dbReference type="NCBI Taxonomy" id="33038"/>
    <lineage>
        <taxon>Bacteria</taxon>
        <taxon>Bacillati</taxon>
        <taxon>Bacillota</taxon>
        <taxon>Clostridia</taxon>
        <taxon>Lachnospirales</taxon>
        <taxon>Lachnospiraceae</taxon>
        <taxon>Mediterraneibacter</taxon>
    </lineage>
</organism>